<evidence type="ECO:0000313" key="3">
    <source>
        <dbReference type="EMBL" id="KAF2177822.1"/>
    </source>
</evidence>
<reference evidence="3" key="1">
    <citation type="journal article" date="2020" name="Stud. Mycol.">
        <title>101 Dothideomycetes genomes: a test case for predicting lifestyles and emergence of pathogens.</title>
        <authorList>
            <person name="Haridas S."/>
            <person name="Albert R."/>
            <person name="Binder M."/>
            <person name="Bloem J."/>
            <person name="Labutti K."/>
            <person name="Salamov A."/>
            <person name="Andreopoulos B."/>
            <person name="Baker S."/>
            <person name="Barry K."/>
            <person name="Bills G."/>
            <person name="Bluhm B."/>
            <person name="Cannon C."/>
            <person name="Castanera R."/>
            <person name="Culley D."/>
            <person name="Daum C."/>
            <person name="Ezra D."/>
            <person name="Gonzalez J."/>
            <person name="Henrissat B."/>
            <person name="Kuo A."/>
            <person name="Liang C."/>
            <person name="Lipzen A."/>
            <person name="Lutzoni F."/>
            <person name="Magnuson J."/>
            <person name="Mondo S."/>
            <person name="Nolan M."/>
            <person name="Ohm R."/>
            <person name="Pangilinan J."/>
            <person name="Park H.-J."/>
            <person name="Ramirez L."/>
            <person name="Alfaro M."/>
            <person name="Sun H."/>
            <person name="Tritt A."/>
            <person name="Yoshinaga Y."/>
            <person name="Zwiers L.-H."/>
            <person name="Turgeon B."/>
            <person name="Goodwin S."/>
            <person name="Spatafora J."/>
            <person name="Crous P."/>
            <person name="Grigoriev I."/>
        </authorList>
    </citation>
    <scope>NUCLEOTIDE SEQUENCE</scope>
    <source>
        <strain evidence="3">CBS 207.26</strain>
    </source>
</reference>
<dbReference type="InterPro" id="IPR056681">
    <property type="entry name" value="DUF7779"/>
</dbReference>
<dbReference type="InterPro" id="IPR053137">
    <property type="entry name" value="NLR-like"/>
</dbReference>
<feature type="domain" description="NB-ARC" evidence="1">
    <location>
        <begin position="80"/>
        <end position="237"/>
    </location>
</feature>
<dbReference type="GO" id="GO:0043531">
    <property type="term" value="F:ADP binding"/>
    <property type="evidence" value="ECO:0007669"/>
    <property type="project" value="InterPro"/>
</dbReference>
<dbReference type="AlphaFoldDB" id="A0A6A6DHE6"/>
<protein>
    <submittedName>
        <fullName evidence="3">TPR-like protein</fullName>
    </submittedName>
</protein>
<gene>
    <name evidence="3" type="ORF">K469DRAFT_643688</name>
</gene>
<dbReference type="Gene3D" id="1.25.40.10">
    <property type="entry name" value="Tetratricopeptide repeat domain"/>
    <property type="match status" value="3"/>
</dbReference>
<feature type="domain" description="DUF7779" evidence="2">
    <location>
        <begin position="321"/>
        <end position="401"/>
    </location>
</feature>
<evidence type="ECO:0000313" key="4">
    <source>
        <dbReference type="Proteomes" id="UP000800200"/>
    </source>
</evidence>
<dbReference type="EMBL" id="ML994682">
    <property type="protein sequence ID" value="KAF2177822.1"/>
    <property type="molecule type" value="Genomic_DNA"/>
</dbReference>
<dbReference type="SUPFAM" id="SSF48452">
    <property type="entry name" value="TPR-like"/>
    <property type="match status" value="1"/>
</dbReference>
<dbReference type="PRINTS" id="PR00381">
    <property type="entry name" value="KINESINLIGHT"/>
</dbReference>
<evidence type="ECO:0000259" key="1">
    <source>
        <dbReference type="Pfam" id="PF00931"/>
    </source>
</evidence>
<accession>A0A6A6DHE6</accession>
<dbReference type="PANTHER" id="PTHR46082:SF6">
    <property type="entry name" value="AAA+ ATPASE DOMAIN-CONTAINING PROTEIN-RELATED"/>
    <property type="match status" value="1"/>
</dbReference>
<name>A0A6A6DHE6_9PEZI</name>
<dbReference type="Pfam" id="PF13374">
    <property type="entry name" value="TPR_10"/>
    <property type="match status" value="1"/>
</dbReference>
<dbReference type="Pfam" id="PF25000">
    <property type="entry name" value="DUF7779"/>
    <property type="match status" value="1"/>
</dbReference>
<dbReference type="Gene3D" id="3.40.50.300">
    <property type="entry name" value="P-loop containing nucleotide triphosphate hydrolases"/>
    <property type="match status" value="1"/>
</dbReference>
<sequence length="853" mass="95767">MQQTSEFNGPIEGHIVIPAPHNAGGTMNFNFGYQSRQDRQSRKREPFSTVPFASDPDFVDRPDILAWIRDKCAGPGARAALVGLGGVGKSQIAIRYSYGIRDALPQTFVFWVHASTQARFEEAYRDIADRLELPGRENPKADVLRLVSNWLCDETNGQWMMVLDNVDDVETFFPKSSESSSPSLAAYVPQSPNGSILITSRNKDAASRLAGGLKNTKEVHTMDNSQGLQLLQNKLQDAAKEEGAADLLYALDYIPLAITQAAVYINRRSRMTASGYLNEFRKNEKKKKGLLNWDCGDLRRDLSVSNSVVTTWQISFERIRQERPSAADLLSLMSFFNPQGIPESVLQRYSENAAETCNRNEPSDEFNEDFDTLLAFSLIAVTADNDICEMHGLVQFCTQVWLSSSGDGWRWRQKFVKLVAQEFPTGQFENWGKCQRLLPHIESLYDAEPTSDDYLKDWAQILTNAAWYMWMMGKYKAAQGVATKALAAREQVLGKDNQMTLTSVVVLAGVLQDQGKYSEAEKLHRRALEGYEKELGVQHPSTLTSVGNLAGVLESQGKYSEAEKLNRLALEGREKELGVQHPDTLTSVSNLALVLQYQGKYSEAEKLNRRALEGRKKELGVQHPNTLMSVSNLALVLVYQGKYSEAEKLNRRALEGREKELGVQHPDTLTSVNNLAAVLGYQGKYSEAEKLNRRALERREKELGVQHPSTLTSVNDLALVLQYQGKYGEAEQLNRRALEGYEKELGVQHPSTLTSVNDLALVLQYQGKYGEAEQLNRRALEGYEKELGVQHPSTLTSVYSLAYLLHKQRRHPEAAELYQRACSGYQQKLGPQHPTTIACTSNYADMQREMEHE</sequence>
<evidence type="ECO:0000259" key="2">
    <source>
        <dbReference type="Pfam" id="PF25000"/>
    </source>
</evidence>
<proteinExistence type="predicted"/>
<dbReference type="Pfam" id="PF00931">
    <property type="entry name" value="NB-ARC"/>
    <property type="match status" value="1"/>
</dbReference>
<dbReference type="SUPFAM" id="SSF52540">
    <property type="entry name" value="P-loop containing nucleoside triphosphate hydrolases"/>
    <property type="match status" value="1"/>
</dbReference>
<dbReference type="InterPro" id="IPR002182">
    <property type="entry name" value="NB-ARC"/>
</dbReference>
<dbReference type="OrthoDB" id="1658288at2759"/>
<dbReference type="InterPro" id="IPR011990">
    <property type="entry name" value="TPR-like_helical_dom_sf"/>
</dbReference>
<dbReference type="NCBIfam" id="NF040586">
    <property type="entry name" value="FxSxx_TPR"/>
    <property type="match status" value="1"/>
</dbReference>
<organism evidence="3 4">
    <name type="scientific">Zopfia rhizophila CBS 207.26</name>
    <dbReference type="NCBI Taxonomy" id="1314779"/>
    <lineage>
        <taxon>Eukaryota</taxon>
        <taxon>Fungi</taxon>
        <taxon>Dikarya</taxon>
        <taxon>Ascomycota</taxon>
        <taxon>Pezizomycotina</taxon>
        <taxon>Dothideomycetes</taxon>
        <taxon>Dothideomycetes incertae sedis</taxon>
        <taxon>Zopfiaceae</taxon>
        <taxon>Zopfia</taxon>
    </lineage>
</organism>
<dbReference type="InterPro" id="IPR027417">
    <property type="entry name" value="P-loop_NTPase"/>
</dbReference>
<keyword evidence="4" id="KW-1185">Reference proteome</keyword>
<dbReference type="Proteomes" id="UP000800200">
    <property type="component" value="Unassembled WGS sequence"/>
</dbReference>
<dbReference type="Pfam" id="PF13424">
    <property type="entry name" value="TPR_12"/>
    <property type="match status" value="4"/>
</dbReference>
<dbReference type="PANTHER" id="PTHR46082">
    <property type="entry name" value="ATP/GTP-BINDING PROTEIN-RELATED"/>
    <property type="match status" value="1"/>
</dbReference>